<dbReference type="Pfam" id="PF00069">
    <property type="entry name" value="Pkinase"/>
    <property type="match status" value="2"/>
</dbReference>
<keyword evidence="5" id="KW-0472">Membrane</keyword>
<dbReference type="PROSITE" id="PS00107">
    <property type="entry name" value="PROTEIN_KINASE_ATP"/>
    <property type="match status" value="1"/>
</dbReference>
<feature type="domain" description="Protein kinase" evidence="6">
    <location>
        <begin position="12"/>
        <end position="274"/>
    </location>
</feature>
<protein>
    <recommendedName>
        <fullName evidence="6">Protein kinase domain-containing protein</fullName>
    </recommendedName>
</protein>
<dbReference type="CDD" id="cd14014">
    <property type="entry name" value="STKc_PknB_like"/>
    <property type="match status" value="2"/>
</dbReference>
<sequence length="1039" mass="118192">MPELGEIIDGRYKILQELGSGGFSKTYLAKDTELPNQPLCVVKQLQLRFNSASLWQNAKERFSLEAQVLQRLGNHDRIPQVLAYLEEDGEFYLIQEYIDGEEFRIEVGRQTLEELQVIYFLKEVLEILAFVHQQGVIHRDIKPSNLIRRRRDNKIVLIDFGAVKEIGTLSFDAHKQSMITKVIGTPGYMPPEQQNGKPVYSSDIYALGKTAIYALTARSPLELEDVQSGALKDWERLTRVSPHLAAILNKMIRPNLKERYHSVAEVLQDLQPLLKIGQTVGGRYKISRYLGGEIGSHTYLAENLVRHYQSPCILKQLQSQTSDPSPLKDVERLFGDDLAVLEELGNHPQIPHLWDRFEEGQDYYIVREFIDGEALSQEIQRNQHLSEETVVDLLYQVLEILAFVRQQGIVHRNIKPSNLIRRRQDNKIVLTDFGLIKEIAKLLSDRSSSDSSDRIVGTKGYMPPEQMAGRPTYSSDIYALGMTAIQSLTGTSPEQLQTDPKTGEAIWHENVQISQKLAKIIDKMVKLDVNKRYSSASKVLNALGESSRFFTTAERTSLPTSTSRSRRGTAADLATRFDRGRRRFLNLWYILVIVAGMGFLLGVIEIVRPTVRPMLIAHQGDRLVQQEKPEAALPIFQQVLDISPNNLQGWEGRGDALFALERYQEALAAYDKAIELQPRDARAWKGRGDVLYRLERYEAALSAYNKSLSLKPRDPEALNRKGRALYKLERPQEALAIQEEALRIRPNYAEALSDKGIALIGLRRYEEALGVLNKAQEIKPLDPKFWQNKALALQYLGRRKEALDVYKEALAAYDKDLERKPNNVTVWVDRGNVLIKLQRPEDALASYEKALKIKPDSYLAWLSKGNALFPLGRYDEALTAFDKALEIRPESYLTWHNRGSLLRDGKRDFAGAIASYDRAIAIAPNFYHAWRDRGLALSQANRHKDAIASFDRALQIEPSDHQSWSGRGIALSSLNRRAEALASFNKAVGLQPSDPFVWMNRGLALEQWGRFQEARDSYMKARDLDPRFQPAINALERLQ</sequence>
<dbReference type="RefSeq" id="WP_073598578.1">
    <property type="nucleotide sequence ID" value="NZ_MRCB01000004.1"/>
</dbReference>
<dbReference type="OrthoDB" id="428645at2"/>
<dbReference type="InterPro" id="IPR011990">
    <property type="entry name" value="TPR-like_helical_dom_sf"/>
</dbReference>
<dbReference type="PANTHER" id="PTHR44943:SF8">
    <property type="entry name" value="TPR REPEAT-CONTAINING PROTEIN MJ0263"/>
    <property type="match status" value="1"/>
</dbReference>
<feature type="repeat" description="TPR" evidence="3">
    <location>
        <begin position="681"/>
        <end position="714"/>
    </location>
</feature>
<keyword evidence="4" id="KW-0547">Nucleotide-binding</keyword>
<feature type="domain" description="Protein kinase" evidence="6">
    <location>
        <begin position="284"/>
        <end position="550"/>
    </location>
</feature>
<dbReference type="STRING" id="1921803.NIES593_05230"/>
<dbReference type="SUPFAM" id="SSF56112">
    <property type="entry name" value="Protein kinase-like (PK-like)"/>
    <property type="match status" value="2"/>
</dbReference>
<organism evidence="7 8">
    <name type="scientific">Hydrococcus rivularis NIES-593</name>
    <dbReference type="NCBI Taxonomy" id="1921803"/>
    <lineage>
        <taxon>Bacteria</taxon>
        <taxon>Bacillati</taxon>
        <taxon>Cyanobacteriota</taxon>
        <taxon>Cyanophyceae</taxon>
        <taxon>Pleurocapsales</taxon>
        <taxon>Hydrococcaceae</taxon>
        <taxon>Hydrococcus</taxon>
    </lineage>
</organism>
<dbReference type="Gene3D" id="1.25.40.10">
    <property type="entry name" value="Tetratricopeptide repeat domain"/>
    <property type="match status" value="4"/>
</dbReference>
<evidence type="ECO:0000256" key="4">
    <source>
        <dbReference type="PROSITE-ProRule" id="PRU10141"/>
    </source>
</evidence>
<evidence type="ECO:0000256" key="3">
    <source>
        <dbReference type="PROSITE-ProRule" id="PRU00339"/>
    </source>
</evidence>
<dbReference type="EMBL" id="MRCB01000004">
    <property type="protein sequence ID" value="OKH25167.1"/>
    <property type="molecule type" value="Genomic_DNA"/>
</dbReference>
<dbReference type="SMART" id="SM00220">
    <property type="entry name" value="S_TKc"/>
    <property type="match status" value="2"/>
</dbReference>
<dbReference type="SMART" id="SM00028">
    <property type="entry name" value="TPR"/>
    <property type="match status" value="12"/>
</dbReference>
<feature type="transmembrane region" description="Helical" evidence="5">
    <location>
        <begin position="587"/>
        <end position="607"/>
    </location>
</feature>
<keyword evidence="8" id="KW-1185">Reference proteome</keyword>
<feature type="repeat" description="TPR" evidence="3">
    <location>
        <begin position="995"/>
        <end position="1028"/>
    </location>
</feature>
<feature type="binding site" evidence="4">
    <location>
        <position position="43"/>
    </location>
    <ligand>
        <name>ATP</name>
        <dbReference type="ChEBI" id="CHEBI:30616"/>
    </ligand>
</feature>
<feature type="repeat" description="TPR" evidence="3">
    <location>
        <begin position="824"/>
        <end position="857"/>
    </location>
</feature>
<evidence type="ECO:0000313" key="8">
    <source>
        <dbReference type="Proteomes" id="UP000186868"/>
    </source>
</evidence>
<comment type="caution">
    <text evidence="7">The sequence shown here is derived from an EMBL/GenBank/DDBJ whole genome shotgun (WGS) entry which is preliminary data.</text>
</comment>
<dbReference type="SUPFAM" id="SSF48439">
    <property type="entry name" value="Protein prenylyltransferase"/>
    <property type="match status" value="1"/>
</dbReference>
<dbReference type="Proteomes" id="UP000186868">
    <property type="component" value="Unassembled WGS sequence"/>
</dbReference>
<reference evidence="7 8" key="1">
    <citation type="submission" date="2016-11" db="EMBL/GenBank/DDBJ databases">
        <title>Draft Genome Sequences of Nine Cyanobacterial Strains from Diverse Habitats.</title>
        <authorList>
            <person name="Zhu T."/>
            <person name="Hou S."/>
            <person name="Lu X."/>
            <person name="Hess W.R."/>
        </authorList>
    </citation>
    <scope>NUCLEOTIDE SEQUENCE [LARGE SCALE GENOMIC DNA]</scope>
    <source>
        <strain evidence="7 8">NIES-593</strain>
    </source>
</reference>
<dbReference type="Gene3D" id="3.30.200.20">
    <property type="entry name" value="Phosphorylase Kinase, domain 1"/>
    <property type="match status" value="2"/>
</dbReference>
<feature type="repeat" description="TPR" evidence="3">
    <location>
        <begin position="749"/>
        <end position="782"/>
    </location>
</feature>
<dbReference type="Pfam" id="PF13371">
    <property type="entry name" value="TPR_9"/>
    <property type="match status" value="1"/>
</dbReference>
<dbReference type="AlphaFoldDB" id="A0A1U7HNL8"/>
<evidence type="ECO:0000313" key="7">
    <source>
        <dbReference type="EMBL" id="OKH25167.1"/>
    </source>
</evidence>
<feature type="repeat" description="TPR" evidence="3">
    <location>
        <begin position="715"/>
        <end position="748"/>
    </location>
</feature>
<name>A0A1U7HNL8_9CYAN</name>
<dbReference type="PANTHER" id="PTHR44943">
    <property type="entry name" value="CELLULOSE SYNTHASE OPERON PROTEIN C"/>
    <property type="match status" value="1"/>
</dbReference>
<dbReference type="PROSITE" id="PS50293">
    <property type="entry name" value="TPR_REGION"/>
    <property type="match status" value="4"/>
</dbReference>
<evidence type="ECO:0000256" key="5">
    <source>
        <dbReference type="SAM" id="Phobius"/>
    </source>
</evidence>
<evidence type="ECO:0000256" key="1">
    <source>
        <dbReference type="ARBA" id="ARBA00022737"/>
    </source>
</evidence>
<accession>A0A1U7HNL8</accession>
<feature type="repeat" description="TPR" evidence="3">
    <location>
        <begin position="858"/>
        <end position="891"/>
    </location>
</feature>
<dbReference type="Pfam" id="PF03704">
    <property type="entry name" value="BTAD"/>
    <property type="match status" value="1"/>
</dbReference>
<dbReference type="InterPro" id="IPR017441">
    <property type="entry name" value="Protein_kinase_ATP_BS"/>
</dbReference>
<keyword evidence="5" id="KW-1133">Transmembrane helix</keyword>
<feature type="repeat" description="TPR" evidence="3">
    <location>
        <begin position="790"/>
        <end position="823"/>
    </location>
</feature>
<proteinExistence type="predicted"/>
<keyword evidence="4" id="KW-0067">ATP-binding</keyword>
<dbReference type="PROSITE" id="PS50011">
    <property type="entry name" value="PROTEIN_KINASE_DOM"/>
    <property type="match status" value="2"/>
</dbReference>
<feature type="repeat" description="TPR" evidence="3">
    <location>
        <begin position="927"/>
        <end position="960"/>
    </location>
</feature>
<keyword evidence="2 3" id="KW-0802">TPR repeat</keyword>
<dbReference type="InterPro" id="IPR005158">
    <property type="entry name" value="BTAD"/>
</dbReference>
<dbReference type="Gene3D" id="1.10.510.10">
    <property type="entry name" value="Transferase(Phosphotransferase) domain 1"/>
    <property type="match status" value="2"/>
</dbReference>
<feature type="repeat" description="TPR" evidence="3">
    <location>
        <begin position="961"/>
        <end position="994"/>
    </location>
</feature>
<dbReference type="GO" id="GO:0005524">
    <property type="term" value="F:ATP binding"/>
    <property type="evidence" value="ECO:0007669"/>
    <property type="project" value="UniProtKB-UniRule"/>
</dbReference>
<keyword evidence="1" id="KW-0677">Repeat</keyword>
<keyword evidence="5" id="KW-0812">Transmembrane</keyword>
<evidence type="ECO:0000256" key="2">
    <source>
        <dbReference type="ARBA" id="ARBA00022803"/>
    </source>
</evidence>
<dbReference type="SUPFAM" id="SSF48452">
    <property type="entry name" value="TPR-like"/>
    <property type="match status" value="2"/>
</dbReference>
<dbReference type="InterPro" id="IPR000719">
    <property type="entry name" value="Prot_kinase_dom"/>
</dbReference>
<dbReference type="InterPro" id="IPR051685">
    <property type="entry name" value="Ycf3/AcsC/BcsC/TPR_MFPF"/>
</dbReference>
<dbReference type="GO" id="GO:0004672">
    <property type="term" value="F:protein kinase activity"/>
    <property type="evidence" value="ECO:0007669"/>
    <property type="project" value="InterPro"/>
</dbReference>
<dbReference type="InterPro" id="IPR011009">
    <property type="entry name" value="Kinase-like_dom_sf"/>
</dbReference>
<dbReference type="Pfam" id="PF13432">
    <property type="entry name" value="TPR_16"/>
    <property type="match status" value="3"/>
</dbReference>
<evidence type="ECO:0000259" key="6">
    <source>
        <dbReference type="PROSITE" id="PS50011"/>
    </source>
</evidence>
<dbReference type="PROSITE" id="PS50005">
    <property type="entry name" value="TPR"/>
    <property type="match status" value="11"/>
</dbReference>
<gene>
    <name evidence="7" type="ORF">NIES593_05230</name>
</gene>
<feature type="repeat" description="TPR" evidence="3">
    <location>
        <begin position="647"/>
        <end position="680"/>
    </location>
</feature>
<dbReference type="InterPro" id="IPR019734">
    <property type="entry name" value="TPR_rpt"/>
</dbReference>
<feature type="repeat" description="TPR" evidence="3">
    <location>
        <begin position="613"/>
        <end position="646"/>
    </location>
</feature>